<name>A0A975BR79_9BACT</name>
<accession>A0A975BR79</accession>
<evidence type="ECO:0000313" key="2">
    <source>
        <dbReference type="Proteomes" id="UP000663722"/>
    </source>
</evidence>
<evidence type="ECO:0000313" key="1">
    <source>
        <dbReference type="EMBL" id="QTA89913.1"/>
    </source>
</evidence>
<organism evidence="1 2">
    <name type="scientific">Desulfonema magnum</name>
    <dbReference type="NCBI Taxonomy" id="45655"/>
    <lineage>
        <taxon>Bacteria</taxon>
        <taxon>Pseudomonadati</taxon>
        <taxon>Thermodesulfobacteriota</taxon>
        <taxon>Desulfobacteria</taxon>
        <taxon>Desulfobacterales</taxon>
        <taxon>Desulfococcaceae</taxon>
        <taxon>Desulfonema</taxon>
    </lineage>
</organism>
<keyword evidence="2" id="KW-1185">Reference proteome</keyword>
<dbReference type="AlphaFoldDB" id="A0A975BR79"/>
<protein>
    <submittedName>
        <fullName evidence="1">Uncharacterized protein</fullName>
    </submittedName>
</protein>
<dbReference type="EMBL" id="CP061800">
    <property type="protein sequence ID" value="QTA89913.1"/>
    <property type="molecule type" value="Genomic_DNA"/>
</dbReference>
<sequence>MIIMRGEYPLLVVALFLAARISGHSLICQGSDRKNSSLEDDRFCTIRPDWSANIPKKV</sequence>
<proteinExistence type="predicted"/>
<dbReference type="Proteomes" id="UP000663722">
    <property type="component" value="Chromosome"/>
</dbReference>
<dbReference type="KEGG" id="dmm:dnm_059720"/>
<gene>
    <name evidence="1" type="ORF">dnm_059720</name>
</gene>
<reference evidence="1" key="1">
    <citation type="journal article" date="2021" name="Microb. Physiol.">
        <title>Proteogenomic Insights into the Physiology of Marine, Sulfate-Reducing, Filamentous Desulfonema limicola and Desulfonema magnum.</title>
        <authorList>
            <person name="Schnaars V."/>
            <person name="Wohlbrand L."/>
            <person name="Scheve S."/>
            <person name="Hinrichs C."/>
            <person name="Reinhardt R."/>
            <person name="Rabus R."/>
        </authorList>
    </citation>
    <scope>NUCLEOTIDE SEQUENCE</scope>
    <source>
        <strain evidence="1">4be13</strain>
    </source>
</reference>